<feature type="non-terminal residue" evidence="1">
    <location>
        <position position="1"/>
    </location>
</feature>
<name>A0A9N9KKY4_9GLOM</name>
<evidence type="ECO:0000313" key="2">
    <source>
        <dbReference type="Proteomes" id="UP000789759"/>
    </source>
</evidence>
<comment type="caution">
    <text evidence="1">The sequence shown here is derived from an EMBL/GenBank/DDBJ whole genome shotgun (WGS) entry which is preliminary data.</text>
</comment>
<keyword evidence="2" id="KW-1185">Reference proteome</keyword>
<gene>
    <name evidence="1" type="ORF">CPELLU_LOCUS21428</name>
</gene>
<dbReference type="OrthoDB" id="2423387at2759"/>
<accession>A0A9N9KKY4</accession>
<sequence>SSIPETTLPVPSNAIIGIVNTRNGDNEKKIKKAKIGKVSLTCHMIHIGPIKNLRDWLNACCQNRKYASEQEQEIVQKVIKKFKSDFPTFPVSVEDFVLQKLTEDIIENW</sequence>
<protein>
    <submittedName>
        <fullName evidence="1">19655_t:CDS:1</fullName>
    </submittedName>
</protein>
<evidence type="ECO:0000313" key="1">
    <source>
        <dbReference type="EMBL" id="CAG8836676.1"/>
    </source>
</evidence>
<feature type="non-terminal residue" evidence="1">
    <location>
        <position position="109"/>
    </location>
</feature>
<proteinExistence type="predicted"/>
<organism evidence="1 2">
    <name type="scientific">Cetraspora pellucida</name>
    <dbReference type="NCBI Taxonomy" id="1433469"/>
    <lineage>
        <taxon>Eukaryota</taxon>
        <taxon>Fungi</taxon>
        <taxon>Fungi incertae sedis</taxon>
        <taxon>Mucoromycota</taxon>
        <taxon>Glomeromycotina</taxon>
        <taxon>Glomeromycetes</taxon>
        <taxon>Diversisporales</taxon>
        <taxon>Gigasporaceae</taxon>
        <taxon>Cetraspora</taxon>
    </lineage>
</organism>
<dbReference type="Proteomes" id="UP000789759">
    <property type="component" value="Unassembled WGS sequence"/>
</dbReference>
<dbReference type="AlphaFoldDB" id="A0A9N9KKY4"/>
<dbReference type="EMBL" id="CAJVQA010079271">
    <property type="protein sequence ID" value="CAG8836676.1"/>
    <property type="molecule type" value="Genomic_DNA"/>
</dbReference>
<reference evidence="1" key="1">
    <citation type="submission" date="2021-06" db="EMBL/GenBank/DDBJ databases">
        <authorList>
            <person name="Kallberg Y."/>
            <person name="Tangrot J."/>
            <person name="Rosling A."/>
        </authorList>
    </citation>
    <scope>NUCLEOTIDE SEQUENCE</scope>
    <source>
        <strain evidence="1">FL966</strain>
    </source>
</reference>